<reference evidence="2" key="3">
    <citation type="submission" date="2015-06" db="UniProtKB">
        <authorList>
            <consortium name="EnsemblMetazoa"/>
        </authorList>
    </citation>
    <scope>IDENTIFICATION</scope>
</reference>
<reference evidence="1 3" key="2">
    <citation type="journal article" date="2013" name="Nature">
        <title>Insights into bilaterian evolution from three spiralian genomes.</title>
        <authorList>
            <person name="Simakov O."/>
            <person name="Marletaz F."/>
            <person name="Cho S.J."/>
            <person name="Edsinger-Gonzales E."/>
            <person name="Havlak P."/>
            <person name="Hellsten U."/>
            <person name="Kuo D.H."/>
            <person name="Larsson T."/>
            <person name="Lv J."/>
            <person name="Arendt D."/>
            <person name="Savage R."/>
            <person name="Osoegawa K."/>
            <person name="de Jong P."/>
            <person name="Grimwood J."/>
            <person name="Chapman J.A."/>
            <person name="Shapiro H."/>
            <person name="Aerts A."/>
            <person name="Otillar R.P."/>
            <person name="Terry A.Y."/>
            <person name="Boore J.L."/>
            <person name="Grigoriev I.V."/>
            <person name="Lindberg D.R."/>
            <person name="Seaver E.C."/>
            <person name="Weisblat D.A."/>
            <person name="Putnam N.H."/>
            <person name="Rokhsar D.S."/>
        </authorList>
    </citation>
    <scope>NUCLEOTIDE SEQUENCE</scope>
</reference>
<dbReference type="Proteomes" id="UP000015101">
    <property type="component" value="Unassembled WGS sequence"/>
</dbReference>
<dbReference type="OMA" id="THEKTYL"/>
<dbReference type="eggNOG" id="ENOG502SXSG">
    <property type="taxonomic scope" value="Eukaryota"/>
</dbReference>
<dbReference type="InParanoid" id="T1EN17"/>
<organism evidence="2 3">
    <name type="scientific">Helobdella robusta</name>
    <name type="common">Californian leech</name>
    <dbReference type="NCBI Taxonomy" id="6412"/>
    <lineage>
        <taxon>Eukaryota</taxon>
        <taxon>Metazoa</taxon>
        <taxon>Spiralia</taxon>
        <taxon>Lophotrochozoa</taxon>
        <taxon>Annelida</taxon>
        <taxon>Clitellata</taxon>
        <taxon>Hirudinea</taxon>
        <taxon>Rhynchobdellida</taxon>
        <taxon>Glossiphoniidae</taxon>
        <taxon>Helobdella</taxon>
    </lineage>
</organism>
<keyword evidence="3" id="KW-1185">Reference proteome</keyword>
<evidence type="ECO:0000313" key="1">
    <source>
        <dbReference type="EMBL" id="ESO12169.1"/>
    </source>
</evidence>
<dbReference type="KEGG" id="hro:HELRODRAFT_158632"/>
<dbReference type="EMBL" id="KB095811">
    <property type="protein sequence ID" value="ESO12169.1"/>
    <property type="molecule type" value="Genomic_DNA"/>
</dbReference>
<dbReference type="OrthoDB" id="6781986at2759"/>
<gene>
    <name evidence="2" type="primary">20197967</name>
    <name evidence="1" type="ORF">HELRODRAFT_158632</name>
</gene>
<name>T1EN17_HELRO</name>
<dbReference type="AlphaFoldDB" id="T1EN17"/>
<dbReference type="HOGENOM" id="CLU_1095278_0_0_1"/>
<dbReference type="EnsemblMetazoa" id="HelroT158632">
    <property type="protein sequence ID" value="HelroP158632"/>
    <property type="gene ID" value="HelroG158632"/>
</dbReference>
<sequence length="254" mass="29813">MVKLKMYSYFHKFIIKSNSIVKRQTRHTPEFYVPTLKNEAAIRRSVTSGTNLSSKISSYSRGTLIEKTEKALVIWIEDLTQKRISLNGHLIKVKHLKFYKKLKESDDDFGEHDIEDLLVDKALNDDDILESMVDTTKDFETRDSEPEDVIPLDEKLLREGLQLFFIQNDNNVERALKFQRDLKFCMSGYRKLYKELVKPSQRLITEYLVKEKKSLKFLKKHYHVDLMTLFYLQVKKGSCTNPQTGSHIIKPDSK</sequence>
<evidence type="ECO:0008006" key="4">
    <source>
        <dbReference type="Google" id="ProtNLM"/>
    </source>
</evidence>
<dbReference type="RefSeq" id="XP_009008889.1">
    <property type="nucleotide sequence ID" value="XM_009010641.1"/>
</dbReference>
<proteinExistence type="predicted"/>
<reference evidence="3" key="1">
    <citation type="submission" date="2012-12" db="EMBL/GenBank/DDBJ databases">
        <authorList>
            <person name="Hellsten U."/>
            <person name="Grimwood J."/>
            <person name="Chapman J.A."/>
            <person name="Shapiro H."/>
            <person name="Aerts A."/>
            <person name="Otillar R.P."/>
            <person name="Terry A.Y."/>
            <person name="Boore J.L."/>
            <person name="Simakov O."/>
            <person name="Marletaz F."/>
            <person name="Cho S.-J."/>
            <person name="Edsinger-Gonzales E."/>
            <person name="Havlak P."/>
            <person name="Kuo D.-H."/>
            <person name="Larsson T."/>
            <person name="Lv J."/>
            <person name="Arendt D."/>
            <person name="Savage R."/>
            <person name="Osoegawa K."/>
            <person name="de Jong P."/>
            <person name="Lindberg D.R."/>
            <person name="Seaver E.C."/>
            <person name="Weisblat D.A."/>
            <person name="Putnam N.H."/>
            <person name="Grigoriev I.V."/>
            <person name="Rokhsar D.S."/>
        </authorList>
    </citation>
    <scope>NUCLEOTIDE SEQUENCE</scope>
</reference>
<dbReference type="Gene3D" id="1.10.10.60">
    <property type="entry name" value="Homeodomain-like"/>
    <property type="match status" value="1"/>
</dbReference>
<dbReference type="EMBL" id="AMQM01000093">
    <property type="status" value="NOT_ANNOTATED_CDS"/>
    <property type="molecule type" value="Genomic_DNA"/>
</dbReference>
<accession>T1EN17</accession>
<protein>
    <recommendedName>
        <fullName evidence="4">HTH CENPB-type domain-containing protein</fullName>
    </recommendedName>
</protein>
<evidence type="ECO:0000313" key="2">
    <source>
        <dbReference type="EnsemblMetazoa" id="HelroP158632"/>
    </source>
</evidence>
<dbReference type="GeneID" id="20197967"/>
<dbReference type="CTD" id="20197967"/>
<evidence type="ECO:0000313" key="3">
    <source>
        <dbReference type="Proteomes" id="UP000015101"/>
    </source>
</evidence>